<evidence type="ECO:0000256" key="6">
    <source>
        <dbReference type="SAM" id="Phobius"/>
    </source>
</evidence>
<evidence type="ECO:0000256" key="1">
    <source>
        <dbReference type="ARBA" id="ARBA00022670"/>
    </source>
</evidence>
<dbReference type="GO" id="GO:0004252">
    <property type="term" value="F:serine-type endopeptidase activity"/>
    <property type="evidence" value="ECO:0007669"/>
    <property type="project" value="InterPro"/>
</dbReference>
<evidence type="ECO:0000256" key="4">
    <source>
        <dbReference type="PROSITE-ProRule" id="PRU01240"/>
    </source>
</evidence>
<evidence type="ECO:0000259" key="7">
    <source>
        <dbReference type="Pfam" id="PF00082"/>
    </source>
</evidence>
<dbReference type="PROSITE" id="PS51892">
    <property type="entry name" value="SUBTILASE"/>
    <property type="match status" value="1"/>
</dbReference>
<feature type="compositionally biased region" description="Low complexity" evidence="5">
    <location>
        <begin position="418"/>
        <end position="436"/>
    </location>
</feature>
<gene>
    <name evidence="8" type="ORF">EG850_09545</name>
</gene>
<dbReference type="Proteomes" id="UP000274391">
    <property type="component" value="Unassembled WGS sequence"/>
</dbReference>
<comment type="caution">
    <text evidence="4">Lacks conserved residue(s) required for the propagation of feature annotation.</text>
</comment>
<feature type="compositionally biased region" description="Pro residues" evidence="5">
    <location>
        <begin position="521"/>
        <end position="552"/>
    </location>
</feature>
<evidence type="ECO:0000313" key="9">
    <source>
        <dbReference type="Proteomes" id="UP000274391"/>
    </source>
</evidence>
<organism evidence="8 9">
    <name type="scientific">Gulosibacter macacae</name>
    <dbReference type="NCBI Taxonomy" id="2488791"/>
    <lineage>
        <taxon>Bacteria</taxon>
        <taxon>Bacillati</taxon>
        <taxon>Actinomycetota</taxon>
        <taxon>Actinomycetes</taxon>
        <taxon>Micrococcales</taxon>
        <taxon>Microbacteriaceae</taxon>
        <taxon>Gulosibacter</taxon>
    </lineage>
</organism>
<dbReference type="Pfam" id="PF00082">
    <property type="entry name" value="Peptidase_S8"/>
    <property type="match status" value="1"/>
</dbReference>
<evidence type="ECO:0000256" key="3">
    <source>
        <dbReference type="ARBA" id="ARBA00022825"/>
    </source>
</evidence>
<keyword evidence="6" id="KW-0812">Transmembrane</keyword>
<dbReference type="OrthoDB" id="3644449at2"/>
<evidence type="ECO:0000313" key="8">
    <source>
        <dbReference type="EMBL" id="RRJ86144.1"/>
    </source>
</evidence>
<dbReference type="GO" id="GO:0016020">
    <property type="term" value="C:membrane"/>
    <property type="evidence" value="ECO:0007669"/>
    <property type="project" value="TreeGrafter"/>
</dbReference>
<dbReference type="EMBL" id="RQVS01000011">
    <property type="protein sequence ID" value="RRJ86144.1"/>
    <property type="molecule type" value="Genomic_DNA"/>
</dbReference>
<dbReference type="InterPro" id="IPR023828">
    <property type="entry name" value="Peptidase_S8_Ser-AS"/>
</dbReference>
<comment type="similarity">
    <text evidence="4">Belongs to the peptidase S8 family.</text>
</comment>
<dbReference type="PANTHER" id="PTHR42884:SF14">
    <property type="entry name" value="NEUROENDOCRINE CONVERTASE 1"/>
    <property type="match status" value="1"/>
</dbReference>
<accession>A0A3P3VUL2</accession>
<dbReference type="InterPro" id="IPR015500">
    <property type="entry name" value="Peptidase_S8_subtilisin-rel"/>
</dbReference>
<feature type="region of interest" description="Disordered" evidence="5">
    <location>
        <begin position="473"/>
        <end position="552"/>
    </location>
</feature>
<sequence>MVSLPKAVRSAVSIVGLSLLVAGGLVAGHGPVAPGAAHAQEYAPGPQPPGLVAGDPVGWYIGEYGYDQLHAQGIDGAGVTIAIAEQAFDPNSPDLVGADVTYIPLPEECSYLNEFVSDETISHGNNVAATIVGQGGPGQILGVAPKAKLLVYQLQTINLGDHRWQDGPCDDVLPTSSQRFVEAQVAGADIMSLSVLSSGEPDAWNMALMMMREKAYFRGGGNWGEVFGAEAVPMGAGVVTAVGYDGAVLDWAAKGPEVSLAAPGSWIPFRDVTTGEISYTVGTSLATPIAAGTLALGMQKWPDATTHQLTQSMVHNTRGGNPNLTHNEVTGLGIIDPVAFVAADPSQYPDTPAFTQNRGVDDWAVVPELLDGYPSNMSMHNPPWYQQDAGVDPAEIQWLPPGMEDLVGTAPNADYWETAGASPGPSAGASPLPSTGATAADVPAGLILAGLVGVPVVLVGVVVALVVVARRRGRSKEAATGGPPVPHGYAHPGGVPPQPGGFQQYPYPQQATPQQQAPPNSGAPPVPPGSGPWPLQHPGPGPQSGPPQDPQD</sequence>
<dbReference type="Gene3D" id="3.40.50.200">
    <property type="entry name" value="Peptidase S8/S53 domain"/>
    <property type="match status" value="1"/>
</dbReference>
<keyword evidence="6" id="KW-1133">Transmembrane helix</keyword>
<dbReference type="PROSITE" id="PS00138">
    <property type="entry name" value="SUBTILASE_SER"/>
    <property type="match status" value="1"/>
</dbReference>
<dbReference type="InterPro" id="IPR036852">
    <property type="entry name" value="Peptidase_S8/S53_dom_sf"/>
</dbReference>
<feature type="transmembrane region" description="Helical" evidence="6">
    <location>
        <begin position="444"/>
        <end position="468"/>
    </location>
</feature>
<evidence type="ECO:0000256" key="5">
    <source>
        <dbReference type="SAM" id="MobiDB-lite"/>
    </source>
</evidence>
<protein>
    <recommendedName>
        <fullName evidence="7">Peptidase S8/S53 domain-containing protein</fullName>
    </recommendedName>
</protein>
<name>A0A3P3VUL2_9MICO</name>
<feature type="domain" description="Peptidase S8/S53" evidence="7">
    <location>
        <begin position="76"/>
        <end position="324"/>
    </location>
</feature>
<reference evidence="8 9" key="1">
    <citation type="submission" date="2018-11" db="EMBL/GenBank/DDBJ databases">
        <title>YIM 102482-1 draft genome.</title>
        <authorList>
            <person name="Li G."/>
            <person name="Jiang Y."/>
        </authorList>
    </citation>
    <scope>NUCLEOTIDE SEQUENCE [LARGE SCALE GENOMIC DNA]</scope>
    <source>
        <strain evidence="8 9">YIM 102482-1</strain>
    </source>
</reference>
<dbReference type="CDD" id="cd00306">
    <property type="entry name" value="Peptidases_S8_S53"/>
    <property type="match status" value="1"/>
</dbReference>
<feature type="region of interest" description="Disordered" evidence="5">
    <location>
        <begin position="414"/>
        <end position="436"/>
    </location>
</feature>
<dbReference type="PANTHER" id="PTHR42884">
    <property type="entry name" value="PROPROTEIN CONVERTASE SUBTILISIN/KEXIN-RELATED"/>
    <property type="match status" value="1"/>
</dbReference>
<comment type="caution">
    <text evidence="8">The sequence shown here is derived from an EMBL/GenBank/DDBJ whole genome shotgun (WGS) entry which is preliminary data.</text>
</comment>
<keyword evidence="9" id="KW-1185">Reference proteome</keyword>
<feature type="compositionally biased region" description="Low complexity" evidence="5">
    <location>
        <begin position="500"/>
        <end position="520"/>
    </location>
</feature>
<dbReference type="GO" id="GO:0016485">
    <property type="term" value="P:protein processing"/>
    <property type="evidence" value="ECO:0007669"/>
    <property type="project" value="TreeGrafter"/>
</dbReference>
<dbReference type="PRINTS" id="PR00723">
    <property type="entry name" value="SUBTILISIN"/>
</dbReference>
<proteinExistence type="inferred from homology"/>
<keyword evidence="3" id="KW-0720">Serine protease</keyword>
<keyword evidence="1" id="KW-0645">Protease</keyword>
<dbReference type="SUPFAM" id="SSF52743">
    <property type="entry name" value="Subtilisin-like"/>
    <property type="match status" value="1"/>
</dbReference>
<evidence type="ECO:0000256" key="2">
    <source>
        <dbReference type="ARBA" id="ARBA00022801"/>
    </source>
</evidence>
<dbReference type="AlphaFoldDB" id="A0A3P3VUL2"/>
<keyword evidence="2" id="KW-0378">Hydrolase</keyword>
<dbReference type="InterPro" id="IPR000209">
    <property type="entry name" value="Peptidase_S8/S53_dom"/>
</dbReference>
<keyword evidence="6" id="KW-0472">Membrane</keyword>